<feature type="non-terminal residue" evidence="4">
    <location>
        <position position="1"/>
    </location>
</feature>
<dbReference type="GO" id="GO:0071949">
    <property type="term" value="F:FAD binding"/>
    <property type="evidence" value="ECO:0007669"/>
    <property type="project" value="InterPro"/>
</dbReference>
<dbReference type="PROSITE" id="PS00862">
    <property type="entry name" value="OX2_COVAL_FAD"/>
    <property type="match status" value="1"/>
</dbReference>
<dbReference type="InterPro" id="IPR012951">
    <property type="entry name" value="BBE"/>
</dbReference>
<comment type="similarity">
    <text evidence="1">Belongs to the oxygen-dependent FAD-linked oxidoreductase family.</text>
</comment>
<feature type="domain" description="FAD-binding PCMH-type" evidence="3">
    <location>
        <begin position="102"/>
        <end position="285"/>
    </location>
</feature>
<dbReference type="Gene3D" id="3.30.465.10">
    <property type="match status" value="2"/>
</dbReference>
<dbReference type="PANTHER" id="PTHR13878:SF91">
    <property type="entry name" value="FAD BINDING DOMAIN PROTEIN (AFU_ORTHOLOGUE AFUA_6G12070)-RELATED"/>
    <property type="match status" value="1"/>
</dbReference>
<feature type="non-terminal residue" evidence="4">
    <location>
        <position position="559"/>
    </location>
</feature>
<dbReference type="InterPro" id="IPR036318">
    <property type="entry name" value="FAD-bd_PCMH-like_sf"/>
</dbReference>
<dbReference type="InterPro" id="IPR050432">
    <property type="entry name" value="FAD-linked_Oxidoreductases_BP"/>
</dbReference>
<organism evidence="4 5">
    <name type="scientific">Trichodelitschia bisporula</name>
    <dbReference type="NCBI Taxonomy" id="703511"/>
    <lineage>
        <taxon>Eukaryota</taxon>
        <taxon>Fungi</taxon>
        <taxon>Dikarya</taxon>
        <taxon>Ascomycota</taxon>
        <taxon>Pezizomycotina</taxon>
        <taxon>Dothideomycetes</taxon>
        <taxon>Dothideomycetes incertae sedis</taxon>
        <taxon>Phaeotrichales</taxon>
        <taxon>Phaeotrichaceae</taxon>
        <taxon>Trichodelitschia</taxon>
    </lineage>
</organism>
<dbReference type="Pfam" id="PF08031">
    <property type="entry name" value="BBE"/>
    <property type="match status" value="1"/>
</dbReference>
<dbReference type="PANTHER" id="PTHR13878">
    <property type="entry name" value="GULONOLACTONE OXIDASE"/>
    <property type="match status" value="1"/>
</dbReference>
<keyword evidence="5" id="KW-1185">Reference proteome</keyword>
<evidence type="ECO:0000256" key="2">
    <source>
        <dbReference type="ARBA" id="ARBA00023002"/>
    </source>
</evidence>
<name>A0A6G1HR35_9PEZI</name>
<evidence type="ECO:0000259" key="3">
    <source>
        <dbReference type="PROSITE" id="PS51387"/>
    </source>
</evidence>
<dbReference type="InterPro" id="IPR016166">
    <property type="entry name" value="FAD-bd_PCMH"/>
</dbReference>
<keyword evidence="2" id="KW-0560">Oxidoreductase</keyword>
<dbReference type="Proteomes" id="UP000799640">
    <property type="component" value="Unassembled WGS sequence"/>
</dbReference>
<evidence type="ECO:0000313" key="4">
    <source>
        <dbReference type="EMBL" id="KAF2398205.1"/>
    </source>
</evidence>
<evidence type="ECO:0000256" key="1">
    <source>
        <dbReference type="ARBA" id="ARBA00005466"/>
    </source>
</evidence>
<dbReference type="InterPro" id="IPR006093">
    <property type="entry name" value="Oxy_OxRdtase_FAD_BS"/>
</dbReference>
<protein>
    <submittedName>
        <fullName evidence="4">FAD-binding domain-containing protein</fullName>
    </submittedName>
</protein>
<dbReference type="OrthoDB" id="9983560at2759"/>
<dbReference type="InterPro" id="IPR006094">
    <property type="entry name" value="Oxid_FAD_bind_N"/>
</dbReference>
<reference evidence="4" key="1">
    <citation type="journal article" date="2020" name="Stud. Mycol.">
        <title>101 Dothideomycetes genomes: a test case for predicting lifestyles and emergence of pathogens.</title>
        <authorList>
            <person name="Haridas S."/>
            <person name="Albert R."/>
            <person name="Binder M."/>
            <person name="Bloem J."/>
            <person name="Labutti K."/>
            <person name="Salamov A."/>
            <person name="Andreopoulos B."/>
            <person name="Baker S."/>
            <person name="Barry K."/>
            <person name="Bills G."/>
            <person name="Bluhm B."/>
            <person name="Cannon C."/>
            <person name="Castanera R."/>
            <person name="Culley D."/>
            <person name="Daum C."/>
            <person name="Ezra D."/>
            <person name="Gonzalez J."/>
            <person name="Henrissat B."/>
            <person name="Kuo A."/>
            <person name="Liang C."/>
            <person name="Lipzen A."/>
            <person name="Lutzoni F."/>
            <person name="Magnuson J."/>
            <person name="Mondo S."/>
            <person name="Nolan M."/>
            <person name="Ohm R."/>
            <person name="Pangilinan J."/>
            <person name="Park H.-J."/>
            <person name="Ramirez L."/>
            <person name="Alfaro M."/>
            <person name="Sun H."/>
            <person name="Tritt A."/>
            <person name="Yoshinaga Y."/>
            <person name="Zwiers L.-H."/>
            <person name="Turgeon B."/>
            <person name="Goodwin S."/>
            <person name="Spatafora J."/>
            <person name="Crous P."/>
            <person name="Grigoriev I."/>
        </authorList>
    </citation>
    <scope>NUCLEOTIDE SEQUENCE</scope>
    <source>
        <strain evidence="4">CBS 262.69</strain>
    </source>
</reference>
<dbReference type="Pfam" id="PF01565">
    <property type="entry name" value="FAD_binding_4"/>
    <property type="match status" value="1"/>
</dbReference>
<dbReference type="InterPro" id="IPR016169">
    <property type="entry name" value="FAD-bd_PCMH_sub2"/>
</dbReference>
<evidence type="ECO:0000313" key="5">
    <source>
        <dbReference type="Proteomes" id="UP000799640"/>
    </source>
</evidence>
<gene>
    <name evidence="4" type="ORF">EJ06DRAFT_462987</name>
</gene>
<dbReference type="SUPFAM" id="SSF56176">
    <property type="entry name" value="FAD-binding/transporter-associated domain-like"/>
    <property type="match status" value="1"/>
</dbReference>
<dbReference type="GO" id="GO:0016491">
    <property type="term" value="F:oxidoreductase activity"/>
    <property type="evidence" value="ECO:0007669"/>
    <property type="project" value="UniProtKB-KW"/>
</dbReference>
<dbReference type="AlphaFoldDB" id="A0A6G1HR35"/>
<dbReference type="EMBL" id="ML996701">
    <property type="protein sequence ID" value="KAF2398205.1"/>
    <property type="molecule type" value="Genomic_DNA"/>
</dbReference>
<dbReference type="PROSITE" id="PS51387">
    <property type="entry name" value="FAD_PCMH"/>
    <property type="match status" value="1"/>
</dbReference>
<proteinExistence type="inferred from homology"/>
<sequence length="559" mass="59753">LLSLFCAGHAAPQCKAMPGTADWPSDAEWAGLNTAVGGKLLKPNAPAAGCHRGQPGYSTDACTDIKDGWKDSAWHAKHPTSGMWQNYNNYSCMPDASASCSTAGYPIYVVEARNPQDVQAAVNFARTRNVRLNIKSTGHDFLGRSTQPNSLSIWTHQLKSIKWHETTFTPKGCRSVINGPAATVGAGAKWGDVYSSARGKDYGVVGGAFNSVSLGGYLQNGGHGALSAKYGLGADMVLEIELVTAAGEIITANECQNTEYFWAMRGGGGSTYGVATAFTIQALPKQTSARFNGKLEGWDQIVHMHRSWPALARVGGSGYIRGYPGRSGEATWSVSVPNMTANALRAIVDPIPRRPAPGVATGRYVQFESLAEAIEASNAPAEAETANAVQAGFPGMGGSKIMASWLWSAADVAQPELAQAIRGAFGTDTYMLTDATMGVGTWNPPFMRGGGNAVNPAFRTAVMRPAAEVQWEGADQRELARRKEEAARYGLSLRRLAPEAGTYANEADPDAPGWQWAFWGANYDKLWDIKHSVDPTGVFWCRACVGSESWVEVEGLLCR</sequence>
<accession>A0A6G1HR35</accession>